<sequence length="458" mass="45212">MTLCKFYLEGRCRYGNACRFEHRRGDQPVSAFGGGGSSSSGGGGWQNSGQRQGGKEGNQLATLANQLTPATIQADMSSGECPGWRLSSYGPIRGGPCLLDGADGLEMSFEEARMACYAASKQPGGFQDYERTMFMLLDKAEQRIRNLLNNLPAAINQVKQLCQTGAFGGSSSSSTPSSGAFSSGSAFGGNTGSAFGSNTGSAFGAPSPAQPSAFTSTVFGAKKATPTMGGGGGGGAVFGQVSSMGSNSAFGQSAFGQPSGSNANAGTGSVFGQSAFGATNPAPASSGNSVVFGQPSALGSANTFGSAFGQGSTPAPMASAFGATNQPAPSAFGSAFGQVGQPAAAAASSSAFGAGQASAFGQAAPQPVSAFGQPTSTAGGFGQLAAMGFGAQSSSNPAMSASGGGGGGGSNAGGLAQQATSSISPADYSKEDIEAYQSDRFVFGHIPELEPPPQLRMR</sequence>
<feature type="compositionally biased region" description="Gly residues" evidence="7">
    <location>
        <begin position="32"/>
        <end position="56"/>
    </location>
</feature>
<evidence type="ECO:0000256" key="5">
    <source>
        <dbReference type="ARBA" id="ARBA00023242"/>
    </source>
</evidence>
<gene>
    <name evidence="9" type="ORF">SYNPS1DRAFT_26278</name>
</gene>
<evidence type="ECO:0000256" key="7">
    <source>
        <dbReference type="SAM" id="MobiDB-lite"/>
    </source>
</evidence>
<dbReference type="AlphaFoldDB" id="A0A4P9Z6C7"/>
<evidence type="ECO:0000313" key="10">
    <source>
        <dbReference type="Proteomes" id="UP000278143"/>
    </source>
</evidence>
<dbReference type="InterPro" id="IPR051767">
    <property type="entry name" value="Nucleoporin_NUP42"/>
</dbReference>
<evidence type="ECO:0000256" key="2">
    <source>
        <dbReference type="ARBA" id="ARBA00022723"/>
    </source>
</evidence>
<dbReference type="PANTHER" id="PTHR46527:SF1">
    <property type="entry name" value="NUCLEOPORIN NUP42"/>
    <property type="match status" value="1"/>
</dbReference>
<feature type="compositionally biased region" description="Gly residues" evidence="7">
    <location>
        <begin position="402"/>
        <end position="412"/>
    </location>
</feature>
<evidence type="ECO:0000256" key="1">
    <source>
        <dbReference type="ARBA" id="ARBA00004123"/>
    </source>
</evidence>
<feature type="zinc finger region" description="C3H1-type" evidence="6">
    <location>
        <begin position="1"/>
        <end position="25"/>
    </location>
</feature>
<dbReference type="PROSITE" id="PS50103">
    <property type="entry name" value="ZF_C3H1"/>
    <property type="match status" value="1"/>
</dbReference>
<name>A0A4P9Z6C7_9FUNG</name>
<evidence type="ECO:0000256" key="4">
    <source>
        <dbReference type="ARBA" id="ARBA00022833"/>
    </source>
</evidence>
<dbReference type="Gene3D" id="4.10.1000.10">
    <property type="entry name" value="Zinc finger, CCCH-type"/>
    <property type="match status" value="1"/>
</dbReference>
<dbReference type="InterPro" id="IPR041367">
    <property type="entry name" value="Znf-CCCH_4"/>
</dbReference>
<dbReference type="OrthoDB" id="20729at2759"/>
<feature type="region of interest" description="Disordered" evidence="7">
    <location>
        <begin position="29"/>
        <end position="56"/>
    </location>
</feature>
<feature type="region of interest" description="Disordered" evidence="7">
    <location>
        <begin position="393"/>
        <end position="430"/>
    </location>
</feature>
<evidence type="ECO:0000313" key="9">
    <source>
        <dbReference type="EMBL" id="RKP28135.1"/>
    </source>
</evidence>
<organism evidence="9 10">
    <name type="scientific">Syncephalis pseudoplumigaleata</name>
    <dbReference type="NCBI Taxonomy" id="1712513"/>
    <lineage>
        <taxon>Eukaryota</taxon>
        <taxon>Fungi</taxon>
        <taxon>Fungi incertae sedis</taxon>
        <taxon>Zoopagomycota</taxon>
        <taxon>Zoopagomycotina</taxon>
        <taxon>Zoopagomycetes</taxon>
        <taxon>Zoopagales</taxon>
        <taxon>Piptocephalidaceae</taxon>
        <taxon>Syncephalis</taxon>
    </lineage>
</organism>
<protein>
    <recommendedName>
        <fullName evidence="8">C3H1-type domain-containing protein</fullName>
    </recommendedName>
</protein>
<reference evidence="10" key="1">
    <citation type="journal article" date="2018" name="Nat. Microbiol.">
        <title>Leveraging single-cell genomics to expand the fungal tree of life.</title>
        <authorList>
            <person name="Ahrendt S.R."/>
            <person name="Quandt C.A."/>
            <person name="Ciobanu D."/>
            <person name="Clum A."/>
            <person name="Salamov A."/>
            <person name="Andreopoulos B."/>
            <person name="Cheng J.F."/>
            <person name="Woyke T."/>
            <person name="Pelin A."/>
            <person name="Henrissat B."/>
            <person name="Reynolds N.K."/>
            <person name="Benny G.L."/>
            <person name="Smith M.E."/>
            <person name="James T.Y."/>
            <person name="Grigoriev I.V."/>
        </authorList>
    </citation>
    <scope>NUCLEOTIDE SEQUENCE [LARGE SCALE GENOMIC DNA]</scope>
    <source>
        <strain evidence="10">Benny S71-1</strain>
    </source>
</reference>
<dbReference type="SUPFAM" id="SSF90229">
    <property type="entry name" value="CCCH zinc finger"/>
    <property type="match status" value="1"/>
</dbReference>
<evidence type="ECO:0000256" key="6">
    <source>
        <dbReference type="PROSITE-ProRule" id="PRU00723"/>
    </source>
</evidence>
<dbReference type="PANTHER" id="PTHR46527">
    <property type="entry name" value="NUCLEOPORIN-LIKE PROTEIN 2"/>
    <property type="match status" value="1"/>
</dbReference>
<dbReference type="EMBL" id="KZ989116">
    <property type="protein sequence ID" value="RKP28135.1"/>
    <property type="molecule type" value="Genomic_DNA"/>
</dbReference>
<keyword evidence="2 6" id="KW-0479">Metal-binding</keyword>
<proteinExistence type="predicted"/>
<keyword evidence="4 6" id="KW-0862">Zinc</keyword>
<keyword evidence="5" id="KW-0539">Nucleus</keyword>
<dbReference type="Proteomes" id="UP000278143">
    <property type="component" value="Unassembled WGS sequence"/>
</dbReference>
<keyword evidence="3 6" id="KW-0863">Zinc-finger</keyword>
<evidence type="ECO:0000256" key="3">
    <source>
        <dbReference type="ARBA" id="ARBA00022771"/>
    </source>
</evidence>
<dbReference type="GO" id="GO:0005634">
    <property type="term" value="C:nucleus"/>
    <property type="evidence" value="ECO:0007669"/>
    <property type="project" value="UniProtKB-SubCell"/>
</dbReference>
<accession>A0A4P9Z6C7</accession>
<dbReference type="InterPro" id="IPR000571">
    <property type="entry name" value="Znf_CCCH"/>
</dbReference>
<keyword evidence="10" id="KW-1185">Reference proteome</keyword>
<dbReference type="SMART" id="SM00356">
    <property type="entry name" value="ZnF_C3H1"/>
    <property type="match status" value="1"/>
</dbReference>
<dbReference type="InterPro" id="IPR036855">
    <property type="entry name" value="Znf_CCCH_sf"/>
</dbReference>
<feature type="domain" description="C3H1-type" evidence="8">
    <location>
        <begin position="1"/>
        <end position="25"/>
    </location>
</feature>
<evidence type="ECO:0000259" key="8">
    <source>
        <dbReference type="PROSITE" id="PS50103"/>
    </source>
</evidence>
<comment type="subcellular location">
    <subcellularLocation>
        <location evidence="1">Nucleus</location>
    </subcellularLocation>
</comment>
<dbReference type="Pfam" id="PF18044">
    <property type="entry name" value="zf-CCCH_4"/>
    <property type="match status" value="1"/>
</dbReference>
<dbReference type="GO" id="GO:0008270">
    <property type="term" value="F:zinc ion binding"/>
    <property type="evidence" value="ECO:0007669"/>
    <property type="project" value="UniProtKB-KW"/>
</dbReference>